<dbReference type="EMBL" id="JAPDMX010000030">
    <property type="protein sequence ID" value="MCW3173760.1"/>
    <property type="molecule type" value="Genomic_DNA"/>
</dbReference>
<accession>A0ABT3ICH9</accession>
<name>A0ABT3ICH9_9GAMM</name>
<evidence type="ECO:0000313" key="1">
    <source>
        <dbReference type="EMBL" id="MCW3173760.1"/>
    </source>
</evidence>
<dbReference type="RefSeq" id="WP_264728015.1">
    <property type="nucleotide sequence ID" value="NZ_JAPDMX010000030.1"/>
</dbReference>
<proteinExistence type="predicted"/>
<gene>
    <name evidence="1" type="ORF">OHT75_14865</name>
</gene>
<reference evidence="1" key="1">
    <citation type="submission" date="2022-10" db="EMBL/GenBank/DDBJ databases">
        <title>Shewanella flava sp. nov, isolated from the estuary of the Fenhe River into the Yellow River.</title>
        <authorList>
            <person name="Li Y."/>
        </authorList>
    </citation>
    <scope>NUCLEOTIDE SEQUENCE</scope>
    <source>
        <strain evidence="1">FYR11-62</strain>
    </source>
</reference>
<evidence type="ECO:0000313" key="2">
    <source>
        <dbReference type="Proteomes" id="UP001163714"/>
    </source>
</evidence>
<dbReference type="Proteomes" id="UP001163714">
    <property type="component" value="Unassembled WGS sequence"/>
</dbReference>
<keyword evidence="2" id="KW-1185">Reference proteome</keyword>
<protein>
    <submittedName>
        <fullName evidence="1">Uncharacterized protein</fullName>
    </submittedName>
</protein>
<sequence length="54" mass="5960">MNNDILAACLIDGAKSFLEYSKYYRRVGDAVMAAKHLEMAADARRQAAELLRGA</sequence>
<organism evidence="1 2">
    <name type="scientific">Shewanella subflava</name>
    <dbReference type="NCBI Taxonomy" id="2986476"/>
    <lineage>
        <taxon>Bacteria</taxon>
        <taxon>Pseudomonadati</taxon>
        <taxon>Pseudomonadota</taxon>
        <taxon>Gammaproteobacteria</taxon>
        <taxon>Alteromonadales</taxon>
        <taxon>Shewanellaceae</taxon>
        <taxon>Shewanella</taxon>
    </lineage>
</organism>
<comment type="caution">
    <text evidence="1">The sequence shown here is derived from an EMBL/GenBank/DDBJ whole genome shotgun (WGS) entry which is preliminary data.</text>
</comment>